<dbReference type="SUPFAM" id="SSF81296">
    <property type="entry name" value="E set domains"/>
    <property type="match status" value="1"/>
</dbReference>
<dbReference type="InterPro" id="IPR040445">
    <property type="entry name" value="Kir_TM"/>
</dbReference>
<sequence length="992" mass="107689">MGMGMGMGLEADLRIPACALTEQLQVFPVTQPQEEGKGVGCCAREVLVPEGPLYRVAGTAISISCNVTGYEGPAQQDFEWFLYRPEAPEAALGIVSTRDTRFSYAVFGPRVAAGEVQVQRLQGDAVVLKIAHLQAQDAGIYECYTPSTDAQYLGSYSGKVELRDMLQVSATPPGPRGRQAPTSPPRLTVHEGQELALGCLARTSTQKHTHLAVSFGRAVPEAPVGRATLQEVVGLRPDLAVEAGAPYAERLAAGELRLGKEGTERYRMVVGGAQADDAGTYHCTAAEWIQDPDGSWAQIAEKRAVLAHVDVQTLSSQLAVTVGPGERRIGPGEPLELLCNVSGALPPPGRHAAYSVGWEMAPAGAPGPGRLVAQLDTEGVGSLGPGYEGRHIAMEKVASRTYRLRLEAARPGDAGTYRCLAKAYVRGSGARLREAASARSRPLPVHVREEGVVLEAVAWLVGGTVYRGETASLLCNISVRGGPPGLRLAASWWVERPEEGELSSAPAQLVGGVGQDGVAELGVRPGGGPISVELVGPRSHRLRLHGLGPEDEGVYHCAPSAWVQHADYSWYQAGSARSGPVTVYPYTHGLEEVDQDLKVMDFRGSPELILTLRMTSVAKVYYSQTTQTESRPLMGPGIRRRRVLTKDGRSNVRMEHIADKRFLYLKDLWTTFIDMQWRYKLLLFSATFAGTWFLFGVVWYLVAVAHGDLLELGPSANHTPCVVQVHTLTGAFLFSLESQTTIGYGFRYISEECPLAIVLLIAQLVLTTILEIFITGTFLAKIARPKKRAETIRFSQHAVVAAHNGKPCLMIRVANMRKSLLIGCQVTGKLLQTHQTKEGENIRLNQVNVTFQVDTASDSPFLILPLTFYHVVDETSPLKDLPLRSGEGDFELVLILSGTVESTSATCQVRTSYLPEEILWGYEFTPAISLSASGKYIADFSLFDQVVKVASPSGLRDTTVRYRDPEKLKLEESLREQDEKEGSAISVRISNV</sequence>
<dbReference type="PROSITE" id="PS50835">
    <property type="entry name" value="IG_LIKE"/>
    <property type="match status" value="2"/>
</dbReference>
<evidence type="ECO:0000259" key="27">
    <source>
        <dbReference type="PROSITE" id="PS50835"/>
    </source>
</evidence>
<reference evidence="28 29" key="1">
    <citation type="journal article" date="2019" name="PLoS ONE">
        <title>Genomic analyses reveal an absence of contemporary introgressive admixture between fin whales and blue whales, despite known hybrids.</title>
        <authorList>
            <person name="Westbury M.V."/>
            <person name="Petersen B."/>
            <person name="Lorenzen E.D."/>
        </authorList>
    </citation>
    <scope>NUCLEOTIDE SEQUENCE [LARGE SCALE GENOMIC DNA]</scope>
    <source>
        <strain evidence="28">FinWhale-01</strain>
    </source>
</reference>
<evidence type="ECO:0000256" key="16">
    <source>
        <dbReference type="ARBA" id="ARBA00023157"/>
    </source>
</evidence>
<evidence type="ECO:0000256" key="5">
    <source>
        <dbReference type="ARBA" id="ARBA00022538"/>
    </source>
</evidence>
<organism evidence="28 29">
    <name type="scientific">Balaenoptera physalus</name>
    <name type="common">Fin whale</name>
    <name type="synonym">Balaena physalus</name>
    <dbReference type="NCBI Taxonomy" id="9770"/>
    <lineage>
        <taxon>Eukaryota</taxon>
        <taxon>Metazoa</taxon>
        <taxon>Chordata</taxon>
        <taxon>Craniata</taxon>
        <taxon>Vertebrata</taxon>
        <taxon>Euteleostomi</taxon>
        <taxon>Mammalia</taxon>
        <taxon>Eutheria</taxon>
        <taxon>Laurasiatheria</taxon>
        <taxon>Artiodactyla</taxon>
        <taxon>Whippomorpha</taxon>
        <taxon>Cetacea</taxon>
        <taxon>Mysticeti</taxon>
        <taxon>Balaenopteridae</taxon>
        <taxon>Balaenoptera</taxon>
    </lineage>
</organism>
<keyword evidence="20" id="KW-0393">Immunoglobulin domain</keyword>
<keyword evidence="8" id="KW-0732">Signal</keyword>
<dbReference type="SUPFAM" id="SSF81324">
    <property type="entry name" value="Voltage-gated potassium channels"/>
    <property type="match status" value="1"/>
</dbReference>
<dbReference type="InterPro" id="IPR041647">
    <property type="entry name" value="IRK_C"/>
</dbReference>
<evidence type="ECO:0000256" key="12">
    <source>
        <dbReference type="ARBA" id="ARBA00022989"/>
    </source>
</evidence>
<evidence type="ECO:0000256" key="9">
    <source>
        <dbReference type="ARBA" id="ARBA00022737"/>
    </source>
</evidence>
<evidence type="ECO:0000256" key="10">
    <source>
        <dbReference type="ARBA" id="ARBA00022882"/>
    </source>
</evidence>
<dbReference type="FunFam" id="2.60.40.10:FF:000191">
    <property type="entry name" value="Immunoglobulin superfamily member 3"/>
    <property type="match status" value="1"/>
</dbReference>
<dbReference type="Gene3D" id="2.60.40.10">
    <property type="entry name" value="Immunoglobulins"/>
    <property type="match status" value="2"/>
</dbReference>
<dbReference type="PANTHER" id="PTHR12207">
    <property type="entry name" value="V-SET AND TRANSMEMBRANE DOMAIN-CONTAINING PROTEIN"/>
    <property type="match status" value="1"/>
</dbReference>
<keyword evidence="19" id="KW-0407">Ion channel</keyword>
<name>A0A643C359_BALPH</name>
<evidence type="ECO:0000256" key="20">
    <source>
        <dbReference type="ARBA" id="ARBA00023319"/>
    </source>
</evidence>
<evidence type="ECO:0000256" key="11">
    <source>
        <dbReference type="ARBA" id="ARBA00022958"/>
    </source>
</evidence>
<evidence type="ECO:0000256" key="21">
    <source>
        <dbReference type="ARBA" id="ARBA00034430"/>
    </source>
</evidence>
<keyword evidence="14 26" id="KW-0472">Membrane</keyword>
<keyword evidence="3" id="KW-0813">Transport</keyword>
<dbReference type="InterPro" id="IPR003269">
    <property type="entry name" value="K_chnl_inward-rec_Kir1.2"/>
</dbReference>
<dbReference type="PRINTS" id="PR01320">
    <property type="entry name" value="KIRCHANNEL"/>
</dbReference>
<evidence type="ECO:0000256" key="22">
    <source>
        <dbReference type="ARBA" id="ARBA00067284"/>
    </source>
</evidence>
<evidence type="ECO:0000256" key="1">
    <source>
        <dbReference type="ARBA" id="ARBA00004141"/>
    </source>
</evidence>
<dbReference type="Gene3D" id="1.10.287.70">
    <property type="match status" value="1"/>
</dbReference>
<keyword evidence="13" id="KW-0406">Ion transport</keyword>
<keyword evidence="7 26" id="KW-0812">Transmembrane</keyword>
<dbReference type="InterPro" id="IPR013783">
    <property type="entry name" value="Ig-like_fold"/>
</dbReference>
<dbReference type="OrthoDB" id="9949420at2759"/>
<evidence type="ECO:0000256" key="7">
    <source>
        <dbReference type="ARBA" id="ARBA00022692"/>
    </source>
</evidence>
<dbReference type="GO" id="GO:0005886">
    <property type="term" value="C:plasma membrane"/>
    <property type="evidence" value="ECO:0007669"/>
    <property type="project" value="UniProtKB-SubCell"/>
</dbReference>
<dbReference type="Gene3D" id="2.60.40.1400">
    <property type="entry name" value="G protein-activated inward rectifier potassium channel 1"/>
    <property type="match status" value="1"/>
</dbReference>
<dbReference type="InterPro" id="IPR036179">
    <property type="entry name" value="Ig-like_dom_sf"/>
</dbReference>
<dbReference type="InterPro" id="IPR016449">
    <property type="entry name" value="K_chnl_inward-rec_Kir"/>
</dbReference>
<dbReference type="AlphaFoldDB" id="A0A643C359"/>
<evidence type="ECO:0000256" key="2">
    <source>
        <dbReference type="ARBA" id="ARBA00004162"/>
    </source>
</evidence>
<dbReference type="SMART" id="SM00409">
    <property type="entry name" value="IG"/>
    <property type="match status" value="4"/>
</dbReference>
<evidence type="ECO:0000256" key="13">
    <source>
        <dbReference type="ARBA" id="ARBA00023065"/>
    </source>
</evidence>
<evidence type="ECO:0000256" key="3">
    <source>
        <dbReference type="ARBA" id="ARBA00022448"/>
    </source>
</evidence>
<accession>A0A643C359</accession>
<evidence type="ECO:0000256" key="18">
    <source>
        <dbReference type="ARBA" id="ARBA00023288"/>
    </source>
</evidence>
<evidence type="ECO:0000256" key="4">
    <source>
        <dbReference type="ARBA" id="ARBA00022475"/>
    </source>
</evidence>
<keyword evidence="12 26" id="KW-1133">Transmembrane helix</keyword>
<evidence type="ECO:0000256" key="19">
    <source>
        <dbReference type="ARBA" id="ARBA00023303"/>
    </source>
</evidence>
<evidence type="ECO:0000256" key="8">
    <source>
        <dbReference type="ARBA" id="ARBA00022729"/>
    </source>
</evidence>
<comment type="catalytic activity">
    <reaction evidence="21">
        <text>K(+)(in) = K(+)(out)</text>
        <dbReference type="Rhea" id="RHEA:29463"/>
        <dbReference type="ChEBI" id="CHEBI:29103"/>
    </reaction>
</comment>
<keyword evidence="9" id="KW-0677">Repeat</keyword>
<evidence type="ECO:0000256" key="17">
    <source>
        <dbReference type="ARBA" id="ARBA00023180"/>
    </source>
</evidence>
<evidence type="ECO:0000256" key="26">
    <source>
        <dbReference type="SAM" id="Phobius"/>
    </source>
</evidence>
<dbReference type="PRINTS" id="PR01322">
    <property type="entry name" value="KIR12CHANNEL"/>
</dbReference>
<feature type="domain" description="Ig-like" evidence="27">
    <location>
        <begin position="28"/>
        <end position="143"/>
    </location>
</feature>
<dbReference type="FunFam" id="1.10.287.70:FF:000036">
    <property type="entry name" value="ATP-sensitive inward rectifier potassium channel 1"/>
    <property type="match status" value="1"/>
</dbReference>
<evidence type="ECO:0000256" key="23">
    <source>
        <dbReference type="ARBA" id="ARBA00078280"/>
    </source>
</evidence>
<feature type="transmembrane region" description="Helical" evidence="26">
    <location>
        <begin position="681"/>
        <end position="702"/>
    </location>
</feature>
<keyword evidence="17" id="KW-0325">Glycoprotein</keyword>
<dbReference type="Pfam" id="PF17655">
    <property type="entry name" value="IRK_C"/>
    <property type="match status" value="1"/>
</dbReference>
<dbReference type="GO" id="GO:2000145">
    <property type="term" value="P:regulation of cell motility"/>
    <property type="evidence" value="ECO:0007669"/>
    <property type="project" value="UniProtKB-ARBA"/>
</dbReference>
<dbReference type="SUPFAM" id="SSF48726">
    <property type="entry name" value="Immunoglobulin"/>
    <property type="match status" value="3"/>
</dbReference>
<gene>
    <name evidence="28" type="ORF">E2I00_017334</name>
</gene>
<comment type="subcellular location">
    <subcellularLocation>
        <location evidence="2">Cell membrane</location>
        <topology evidence="2">Single-pass membrane protein</topology>
    </subcellularLocation>
    <subcellularLocation>
        <location evidence="1">Membrane</location>
        <topology evidence="1">Multi-pass membrane protein</topology>
    </subcellularLocation>
</comment>
<keyword evidence="6" id="KW-0597">Phosphoprotein</keyword>
<keyword evidence="18" id="KW-0449">Lipoprotein</keyword>
<keyword evidence="4" id="KW-1003">Cell membrane</keyword>
<dbReference type="InterPro" id="IPR007110">
    <property type="entry name" value="Ig-like_dom"/>
</dbReference>
<dbReference type="GO" id="GO:0034702">
    <property type="term" value="C:monoatomic ion channel complex"/>
    <property type="evidence" value="ECO:0007669"/>
    <property type="project" value="UniProtKB-KW"/>
</dbReference>
<proteinExistence type="predicted"/>
<comment type="caution">
    <text evidence="28">The sequence shown here is derived from an EMBL/GenBank/DDBJ whole genome shotgun (WGS) entry which is preliminary data.</text>
</comment>
<evidence type="ECO:0000256" key="15">
    <source>
        <dbReference type="ARBA" id="ARBA00023139"/>
    </source>
</evidence>
<protein>
    <recommendedName>
        <fullName evidence="22">Immunoglobulin superfamily member 8</fullName>
    </recommendedName>
    <alternativeName>
        <fullName evidence="25">CD81 partner 3</fullName>
    </alternativeName>
    <alternativeName>
        <fullName evidence="23">Glu-Trp-Ile EWI motif-containing protein 2</fullName>
    </alternativeName>
    <alternativeName>
        <fullName evidence="24">Prostaglandin regulatory-like protein</fullName>
    </alternativeName>
</protein>
<evidence type="ECO:0000256" key="14">
    <source>
        <dbReference type="ARBA" id="ARBA00023136"/>
    </source>
</evidence>
<dbReference type="FunFam" id="2.60.40.10:FF:000863">
    <property type="entry name" value="immunoglobulin superfamily member 8"/>
    <property type="match status" value="1"/>
</dbReference>
<evidence type="ECO:0000313" key="29">
    <source>
        <dbReference type="Proteomes" id="UP000437017"/>
    </source>
</evidence>
<evidence type="ECO:0000256" key="24">
    <source>
        <dbReference type="ARBA" id="ARBA00078613"/>
    </source>
</evidence>
<keyword evidence="10" id="KW-0851">Voltage-gated channel</keyword>
<dbReference type="FunFam" id="2.60.40.1400:FF:000002">
    <property type="entry name" value="ATP-sensitive inward rectifier potassium channel 1"/>
    <property type="match status" value="1"/>
</dbReference>
<keyword evidence="11" id="KW-0630">Potassium</keyword>
<dbReference type="Proteomes" id="UP000437017">
    <property type="component" value="Unassembled WGS sequence"/>
</dbReference>
<evidence type="ECO:0000256" key="25">
    <source>
        <dbReference type="ARBA" id="ARBA00082384"/>
    </source>
</evidence>
<feature type="transmembrane region" description="Helical" evidence="26">
    <location>
        <begin position="755"/>
        <end position="780"/>
    </location>
</feature>
<dbReference type="PANTHER" id="PTHR12207:SF22">
    <property type="entry name" value="IMMUNOGLOBULIN SUPERFAMILY MEMBER 8"/>
    <property type="match status" value="1"/>
</dbReference>
<dbReference type="InterPro" id="IPR013518">
    <property type="entry name" value="K_chnl_inward-rec_Kir_cyto"/>
</dbReference>
<dbReference type="InterPro" id="IPR003599">
    <property type="entry name" value="Ig_sub"/>
</dbReference>
<dbReference type="EMBL" id="SGJD01002709">
    <property type="protein sequence ID" value="KAB0394711.1"/>
    <property type="molecule type" value="Genomic_DNA"/>
</dbReference>
<keyword evidence="15" id="KW-0564">Palmitate</keyword>
<evidence type="ECO:0000256" key="6">
    <source>
        <dbReference type="ARBA" id="ARBA00022553"/>
    </source>
</evidence>
<dbReference type="GO" id="GO:0005242">
    <property type="term" value="F:inward rectifier potassium channel activity"/>
    <property type="evidence" value="ECO:0007669"/>
    <property type="project" value="InterPro"/>
</dbReference>
<keyword evidence="29" id="KW-1185">Reference proteome</keyword>
<dbReference type="InterPro" id="IPR014756">
    <property type="entry name" value="Ig_E-set"/>
</dbReference>
<evidence type="ECO:0000313" key="28">
    <source>
        <dbReference type="EMBL" id="KAB0394711.1"/>
    </source>
</evidence>
<dbReference type="InterPro" id="IPR051102">
    <property type="entry name" value="IgSF_V-set/TM_domain"/>
</dbReference>
<keyword evidence="5" id="KW-0633">Potassium transport</keyword>
<feature type="domain" description="Ig-like" evidence="27">
    <location>
        <begin position="316"/>
        <end position="437"/>
    </location>
</feature>
<dbReference type="Pfam" id="PF01007">
    <property type="entry name" value="IRK"/>
    <property type="match status" value="1"/>
</dbReference>
<keyword evidence="16" id="KW-1015">Disulfide bond</keyword>